<reference evidence="3 4" key="1">
    <citation type="submission" date="2020-08" db="EMBL/GenBank/DDBJ databases">
        <title>The genome sequence of type strain Novosphingobium piscinae KCTC 42194.</title>
        <authorList>
            <person name="Liu Y."/>
        </authorList>
    </citation>
    <scope>NUCLEOTIDE SEQUENCE [LARGE SCALE GENOMIC DNA]</scope>
    <source>
        <strain evidence="3 4">KCTC 42194</strain>
    </source>
</reference>
<evidence type="ECO:0000313" key="4">
    <source>
        <dbReference type="Proteomes" id="UP000551327"/>
    </source>
</evidence>
<dbReference type="Pfam" id="PF00072">
    <property type="entry name" value="Response_reg"/>
    <property type="match status" value="1"/>
</dbReference>
<name>A0A7X1KRF5_9SPHN</name>
<feature type="domain" description="Response regulatory" evidence="2">
    <location>
        <begin position="18"/>
        <end position="129"/>
    </location>
</feature>
<dbReference type="InterPro" id="IPR011006">
    <property type="entry name" value="CheY-like_superfamily"/>
</dbReference>
<organism evidence="3 4">
    <name type="scientific">Novosphingobium piscinae</name>
    <dbReference type="NCBI Taxonomy" id="1507448"/>
    <lineage>
        <taxon>Bacteria</taxon>
        <taxon>Pseudomonadati</taxon>
        <taxon>Pseudomonadota</taxon>
        <taxon>Alphaproteobacteria</taxon>
        <taxon>Sphingomonadales</taxon>
        <taxon>Sphingomonadaceae</taxon>
        <taxon>Novosphingobium</taxon>
    </lineage>
</organism>
<dbReference type="SUPFAM" id="SSF52172">
    <property type="entry name" value="CheY-like"/>
    <property type="match status" value="1"/>
</dbReference>
<dbReference type="InterPro" id="IPR001789">
    <property type="entry name" value="Sig_transdc_resp-reg_receiver"/>
</dbReference>
<dbReference type="AlphaFoldDB" id="A0A7X1KRF5"/>
<sequence length="140" mass="14989">MWQSETASPSGLQRQAPRVLIMEDEFIVALDLSGMTEDLGYVVTGPFATLSEGVLAIQGQRPDAAILDVQLADGDVFPLADELTRMGVPIIFHSGHADSQSLISRYPGACSASKPCSPDLIATYLHQLTASLMPDRATPF</sequence>
<dbReference type="Proteomes" id="UP000551327">
    <property type="component" value="Unassembled WGS sequence"/>
</dbReference>
<proteinExistence type="predicted"/>
<dbReference type="EMBL" id="JACLAX010000026">
    <property type="protein sequence ID" value="MBC2670707.1"/>
    <property type="molecule type" value="Genomic_DNA"/>
</dbReference>
<evidence type="ECO:0000256" key="1">
    <source>
        <dbReference type="PROSITE-ProRule" id="PRU00169"/>
    </source>
</evidence>
<evidence type="ECO:0000259" key="2">
    <source>
        <dbReference type="PROSITE" id="PS50110"/>
    </source>
</evidence>
<comment type="caution">
    <text evidence="3">The sequence shown here is derived from an EMBL/GenBank/DDBJ whole genome shotgun (WGS) entry which is preliminary data.</text>
</comment>
<gene>
    <name evidence="3" type="ORF">H7F53_16265</name>
</gene>
<keyword evidence="4" id="KW-1185">Reference proteome</keyword>
<protein>
    <submittedName>
        <fullName evidence="3">Response regulator</fullName>
    </submittedName>
</protein>
<feature type="modified residue" description="4-aspartylphosphate" evidence="1">
    <location>
        <position position="68"/>
    </location>
</feature>
<evidence type="ECO:0000313" key="3">
    <source>
        <dbReference type="EMBL" id="MBC2670707.1"/>
    </source>
</evidence>
<accession>A0A7X1KRF5</accession>
<dbReference type="GO" id="GO:0000160">
    <property type="term" value="P:phosphorelay signal transduction system"/>
    <property type="evidence" value="ECO:0007669"/>
    <property type="project" value="InterPro"/>
</dbReference>
<keyword evidence="1" id="KW-0597">Phosphoprotein</keyword>
<dbReference type="PROSITE" id="PS50110">
    <property type="entry name" value="RESPONSE_REGULATORY"/>
    <property type="match status" value="1"/>
</dbReference>
<dbReference type="Gene3D" id="3.40.50.2300">
    <property type="match status" value="1"/>
</dbReference>
<dbReference type="SMART" id="SM00448">
    <property type="entry name" value="REC"/>
    <property type="match status" value="1"/>
</dbReference>